<organism evidence="2 3">
    <name type="scientific">Portunus trituberculatus</name>
    <name type="common">Swimming crab</name>
    <name type="synonym">Neptunus trituberculatus</name>
    <dbReference type="NCBI Taxonomy" id="210409"/>
    <lineage>
        <taxon>Eukaryota</taxon>
        <taxon>Metazoa</taxon>
        <taxon>Ecdysozoa</taxon>
        <taxon>Arthropoda</taxon>
        <taxon>Crustacea</taxon>
        <taxon>Multicrustacea</taxon>
        <taxon>Malacostraca</taxon>
        <taxon>Eumalacostraca</taxon>
        <taxon>Eucarida</taxon>
        <taxon>Decapoda</taxon>
        <taxon>Pleocyemata</taxon>
        <taxon>Brachyura</taxon>
        <taxon>Eubrachyura</taxon>
        <taxon>Portunoidea</taxon>
        <taxon>Portunidae</taxon>
        <taxon>Portuninae</taxon>
        <taxon>Portunus</taxon>
    </lineage>
</organism>
<sequence>MQHWWKHPKSSGRGGDAPAGSGPHPESLPLYPVTYQIHKKNSCVPFRPSPVSCLHGAHHRQPVLIVSPHCLPALCPPNSE</sequence>
<evidence type="ECO:0000256" key="1">
    <source>
        <dbReference type="SAM" id="MobiDB-lite"/>
    </source>
</evidence>
<name>A0A5B7CWG0_PORTR</name>
<comment type="caution">
    <text evidence="2">The sequence shown here is derived from an EMBL/GenBank/DDBJ whole genome shotgun (WGS) entry which is preliminary data.</text>
</comment>
<gene>
    <name evidence="2" type="ORF">E2C01_005904</name>
</gene>
<proteinExistence type="predicted"/>
<protein>
    <submittedName>
        <fullName evidence="2">Uncharacterized protein</fullName>
    </submittedName>
</protein>
<dbReference type="Proteomes" id="UP000324222">
    <property type="component" value="Unassembled WGS sequence"/>
</dbReference>
<feature type="compositionally biased region" description="Basic residues" evidence="1">
    <location>
        <begin position="1"/>
        <end position="10"/>
    </location>
</feature>
<evidence type="ECO:0000313" key="2">
    <source>
        <dbReference type="EMBL" id="MPC13181.1"/>
    </source>
</evidence>
<keyword evidence="3" id="KW-1185">Reference proteome</keyword>
<reference evidence="2 3" key="1">
    <citation type="submission" date="2019-05" db="EMBL/GenBank/DDBJ databases">
        <title>Another draft genome of Portunus trituberculatus and its Hox gene families provides insights of decapod evolution.</title>
        <authorList>
            <person name="Jeong J.-H."/>
            <person name="Song I."/>
            <person name="Kim S."/>
            <person name="Choi T."/>
            <person name="Kim D."/>
            <person name="Ryu S."/>
            <person name="Kim W."/>
        </authorList>
    </citation>
    <scope>NUCLEOTIDE SEQUENCE [LARGE SCALE GENOMIC DNA]</scope>
    <source>
        <tissue evidence="2">Muscle</tissue>
    </source>
</reference>
<dbReference type="AlphaFoldDB" id="A0A5B7CWG0"/>
<dbReference type="EMBL" id="VSRR010000263">
    <property type="protein sequence ID" value="MPC13181.1"/>
    <property type="molecule type" value="Genomic_DNA"/>
</dbReference>
<evidence type="ECO:0000313" key="3">
    <source>
        <dbReference type="Proteomes" id="UP000324222"/>
    </source>
</evidence>
<feature type="region of interest" description="Disordered" evidence="1">
    <location>
        <begin position="1"/>
        <end position="25"/>
    </location>
</feature>
<accession>A0A5B7CWG0</accession>